<evidence type="ECO:0000313" key="1">
    <source>
        <dbReference type="EMBL" id="KAF7118655.1"/>
    </source>
</evidence>
<reference evidence="2" key="1">
    <citation type="submission" date="2020-06" db="EMBL/GenBank/DDBJ databases">
        <title>Draft genome sequences of strains closely related to Aspergillus parafelis and Aspergillus hiratsukae.</title>
        <authorList>
            <person name="Dos Santos R.A.C."/>
            <person name="Rivero-Menendez O."/>
            <person name="Steenwyk J.L."/>
            <person name="Mead M.E."/>
            <person name="Goldman G.H."/>
            <person name="Alastruey-Izquierdo A."/>
            <person name="Rokas A."/>
        </authorList>
    </citation>
    <scope>NUCLEOTIDE SEQUENCE</scope>
    <source>
        <strain evidence="1">CNM-CM5793</strain>
        <strain evidence="2">CNM-CM6106</strain>
    </source>
</reference>
<evidence type="ECO:0000313" key="2">
    <source>
        <dbReference type="EMBL" id="KAF7163708.1"/>
    </source>
</evidence>
<dbReference type="OrthoDB" id="5280464at2759"/>
<dbReference type="EMBL" id="JACBAF010002204">
    <property type="protein sequence ID" value="KAF7163708.1"/>
    <property type="molecule type" value="Genomic_DNA"/>
</dbReference>
<dbReference type="AlphaFoldDB" id="A0A8H6UQU3"/>
<dbReference type="Proteomes" id="UP000662466">
    <property type="component" value="Unassembled WGS sequence"/>
</dbReference>
<proteinExistence type="predicted"/>
<accession>A0A8H6UQU3</accession>
<protein>
    <submittedName>
        <fullName evidence="2">Uncharacterized protein</fullName>
    </submittedName>
</protein>
<organism evidence="2 4">
    <name type="scientific">Aspergillus hiratsukae</name>
    <dbReference type="NCBI Taxonomy" id="1194566"/>
    <lineage>
        <taxon>Eukaryota</taxon>
        <taxon>Fungi</taxon>
        <taxon>Dikarya</taxon>
        <taxon>Ascomycota</taxon>
        <taxon>Pezizomycotina</taxon>
        <taxon>Eurotiomycetes</taxon>
        <taxon>Eurotiomycetidae</taxon>
        <taxon>Eurotiales</taxon>
        <taxon>Aspergillaceae</taxon>
        <taxon>Aspergillus</taxon>
        <taxon>Aspergillus subgen. Fumigati</taxon>
    </lineage>
</organism>
<evidence type="ECO:0000313" key="4">
    <source>
        <dbReference type="Proteomes" id="UP000662466"/>
    </source>
</evidence>
<keyword evidence="3" id="KW-1185">Reference proteome</keyword>
<dbReference type="EMBL" id="JACBAD010002063">
    <property type="protein sequence ID" value="KAF7118655.1"/>
    <property type="molecule type" value="Genomic_DNA"/>
</dbReference>
<evidence type="ECO:0000313" key="3">
    <source>
        <dbReference type="Proteomes" id="UP000630445"/>
    </source>
</evidence>
<gene>
    <name evidence="1" type="ORF">CNMCM5793_008193</name>
    <name evidence="2" type="ORF">CNMCM6106_000524</name>
</gene>
<comment type="caution">
    <text evidence="2">The sequence shown here is derived from an EMBL/GenBank/DDBJ whole genome shotgun (WGS) entry which is preliminary data.</text>
</comment>
<name>A0A8H6UQU3_9EURO</name>
<dbReference type="Proteomes" id="UP000630445">
    <property type="component" value="Unassembled WGS sequence"/>
</dbReference>
<sequence length="472" mass="53842">MKSISALPCEVIGLILANCEIFGHLRHAIFTCKTFYSAWKSHTGSIIWHVGQSEIVGFTDALIAVRATGIAKEAILRGDLPPSPFPLGELSGELRKPTLDEMKILFDFQHLVECLERLAKKHSDPYWFGCIESLESEDRNKAWIVWKERFHVAMYRSFVSGAALYRAYYEPLTLASTCGLQRFLDQYRRHAEAQEEEEEDNGDGPFTSAEKRYLLQHPIFRFEEFQQHGDIFQPLADIFVQESKRKAKVVNTLRGASLYERYGARQYDPDILERSHSQALFHQLLQFLSVTDSPMLGEIIRNEDGSEYHQRRNEPTPKEMSGRRRTVTVIFFDVFNLEEIIMPENVDDAVETFVLARPGVRRPVVAEGNFPDLKIRSAIFGTYSTKSNGSPASQIAIGPTVVPLLPRLNDTWDWENSRNHDPPIRAWTKFAISGDVFCERLLADEFEGACALFESIDAPIPEPYFVHGSSWS</sequence>